<dbReference type="SFLD" id="SFLDG01135">
    <property type="entry name" value="C1.5.6:_HAD__Beta-PGM__Phospha"/>
    <property type="match status" value="1"/>
</dbReference>
<dbReference type="AlphaFoldDB" id="A0A6I6IR02"/>
<evidence type="ECO:0000313" key="6">
    <source>
        <dbReference type="Proteomes" id="UP000428330"/>
    </source>
</evidence>
<dbReference type="InterPro" id="IPR050155">
    <property type="entry name" value="HAD-like_hydrolase_sf"/>
</dbReference>
<protein>
    <recommendedName>
        <fullName evidence="4">phosphoglycolate phosphatase</fullName>
        <ecNumber evidence="4">3.1.3.18</ecNumber>
    </recommendedName>
</protein>
<proteinExistence type="inferred from homology"/>
<dbReference type="EMBL" id="CP034348">
    <property type="protein sequence ID" value="QGX97977.1"/>
    <property type="molecule type" value="Genomic_DNA"/>
</dbReference>
<reference evidence="6" key="1">
    <citation type="submission" date="2018-12" db="EMBL/GenBank/DDBJ databases">
        <title>Complete genome sequence of Roseovarius sp. MME-070.</title>
        <authorList>
            <person name="Nam Y.-D."/>
            <person name="Kang J."/>
            <person name="Chung W.-H."/>
            <person name="Park Y.S."/>
        </authorList>
    </citation>
    <scope>NUCLEOTIDE SEQUENCE [LARGE SCALE GENOMIC DNA]</scope>
    <source>
        <strain evidence="6">MME-070</strain>
    </source>
</reference>
<dbReference type="SUPFAM" id="SSF56784">
    <property type="entry name" value="HAD-like"/>
    <property type="match status" value="1"/>
</dbReference>
<dbReference type="PANTHER" id="PTHR43434:SF1">
    <property type="entry name" value="PHOSPHOGLYCOLATE PHOSPHATASE"/>
    <property type="match status" value="1"/>
</dbReference>
<dbReference type="Gene3D" id="3.40.50.1000">
    <property type="entry name" value="HAD superfamily/HAD-like"/>
    <property type="match status" value="1"/>
</dbReference>
<dbReference type="GO" id="GO:0008967">
    <property type="term" value="F:phosphoglycolate phosphatase activity"/>
    <property type="evidence" value="ECO:0007669"/>
    <property type="project" value="UniProtKB-EC"/>
</dbReference>
<dbReference type="Proteomes" id="UP000428330">
    <property type="component" value="Chromosome"/>
</dbReference>
<dbReference type="GO" id="GO:0005829">
    <property type="term" value="C:cytosol"/>
    <property type="evidence" value="ECO:0007669"/>
    <property type="project" value="TreeGrafter"/>
</dbReference>
<keyword evidence="6" id="KW-1185">Reference proteome</keyword>
<gene>
    <name evidence="5" type="ORF">EI983_06680</name>
</gene>
<dbReference type="SFLD" id="SFLDS00003">
    <property type="entry name" value="Haloacid_Dehalogenase"/>
    <property type="match status" value="1"/>
</dbReference>
<dbReference type="PANTHER" id="PTHR43434">
    <property type="entry name" value="PHOSPHOGLYCOLATE PHOSPHATASE"/>
    <property type="match status" value="1"/>
</dbReference>
<dbReference type="NCBIfam" id="TIGR01549">
    <property type="entry name" value="HAD-SF-IA-v1"/>
    <property type="match status" value="1"/>
</dbReference>
<dbReference type="KEGG" id="rom:EI983_06680"/>
<comment type="catalytic activity">
    <reaction evidence="1">
        <text>2-phosphoglycolate + H2O = glycolate + phosphate</text>
        <dbReference type="Rhea" id="RHEA:14369"/>
        <dbReference type="ChEBI" id="CHEBI:15377"/>
        <dbReference type="ChEBI" id="CHEBI:29805"/>
        <dbReference type="ChEBI" id="CHEBI:43474"/>
        <dbReference type="ChEBI" id="CHEBI:58033"/>
        <dbReference type="EC" id="3.1.3.18"/>
    </reaction>
</comment>
<dbReference type="SFLD" id="SFLDG01129">
    <property type="entry name" value="C1.5:_HAD__Beta-PGM__Phosphata"/>
    <property type="match status" value="1"/>
</dbReference>
<dbReference type="OrthoDB" id="9793014at2"/>
<dbReference type="EC" id="3.1.3.18" evidence="4"/>
<evidence type="ECO:0000313" key="5">
    <source>
        <dbReference type="EMBL" id="QGX97977.1"/>
    </source>
</evidence>
<keyword evidence="5" id="KW-0378">Hydrolase</keyword>
<dbReference type="RefSeq" id="WP_157706609.1">
    <property type="nucleotide sequence ID" value="NZ_CP034348.1"/>
</dbReference>
<comment type="similarity">
    <text evidence="3">Belongs to the HAD-like hydrolase superfamily. CbbY/CbbZ/Gph/YieH family.</text>
</comment>
<dbReference type="InterPro" id="IPR036412">
    <property type="entry name" value="HAD-like_sf"/>
</dbReference>
<evidence type="ECO:0000256" key="3">
    <source>
        <dbReference type="ARBA" id="ARBA00006171"/>
    </source>
</evidence>
<dbReference type="NCBIfam" id="TIGR01509">
    <property type="entry name" value="HAD-SF-IA-v3"/>
    <property type="match status" value="1"/>
</dbReference>
<dbReference type="PRINTS" id="PR00413">
    <property type="entry name" value="HADHALOGNASE"/>
</dbReference>
<dbReference type="InterPro" id="IPR023214">
    <property type="entry name" value="HAD_sf"/>
</dbReference>
<dbReference type="InterPro" id="IPR023198">
    <property type="entry name" value="PGP-like_dom2"/>
</dbReference>
<dbReference type="FunFam" id="3.40.50.1000:FF:000022">
    <property type="entry name" value="Phosphoglycolate phosphatase"/>
    <property type="match status" value="1"/>
</dbReference>
<evidence type="ECO:0000256" key="4">
    <source>
        <dbReference type="ARBA" id="ARBA00013078"/>
    </source>
</evidence>
<evidence type="ECO:0000256" key="2">
    <source>
        <dbReference type="ARBA" id="ARBA00004818"/>
    </source>
</evidence>
<organism evidence="5 6">
    <name type="scientific">Roseovarius faecimaris</name>
    <dbReference type="NCBI Taxonomy" id="2494550"/>
    <lineage>
        <taxon>Bacteria</taxon>
        <taxon>Pseudomonadati</taxon>
        <taxon>Pseudomonadota</taxon>
        <taxon>Alphaproteobacteria</taxon>
        <taxon>Rhodobacterales</taxon>
        <taxon>Roseobacteraceae</taxon>
        <taxon>Roseovarius</taxon>
    </lineage>
</organism>
<name>A0A6I6IR02_9RHOB</name>
<comment type="pathway">
    <text evidence="2">Organic acid metabolism; glycolate biosynthesis; glycolate from 2-phosphoglycolate: step 1/1.</text>
</comment>
<dbReference type="GO" id="GO:0006281">
    <property type="term" value="P:DNA repair"/>
    <property type="evidence" value="ECO:0007669"/>
    <property type="project" value="TreeGrafter"/>
</dbReference>
<sequence length="221" mass="23375">MKTVVFDLDGTLADTSGDLIAAANACFREMGEGDLLDPVHDASTALHGGRAMLNLGLDRLGRSGETATVDAYYPVLLKAYGGAIDTYTTLYPGAMDAVERLKQDGYRVAICTNKPEALARQLLNSLGVLDAFGSLIGADTLPVRKPDPEPLREAARRAGGHPERCLLVGDTLTDRSTARAAGVPSVLVTFGPNGRGVEALEPEALIDHYDALDDVVRELIG</sequence>
<dbReference type="Pfam" id="PF00702">
    <property type="entry name" value="Hydrolase"/>
    <property type="match status" value="1"/>
</dbReference>
<accession>A0A6I6IR02</accession>
<dbReference type="InterPro" id="IPR006439">
    <property type="entry name" value="HAD-SF_hydro_IA"/>
</dbReference>
<dbReference type="Gene3D" id="1.10.150.240">
    <property type="entry name" value="Putative phosphatase, domain 2"/>
    <property type="match status" value="1"/>
</dbReference>
<evidence type="ECO:0000256" key="1">
    <source>
        <dbReference type="ARBA" id="ARBA00000830"/>
    </source>
</evidence>